<dbReference type="InterPro" id="IPR011604">
    <property type="entry name" value="PDDEXK-like_dom_sf"/>
</dbReference>
<reference evidence="2" key="1">
    <citation type="journal article" date="2013" name="Environ. Microbiol.">
        <title>Microbiota from the distal guts of lean and obese adolescents exhibit partial functional redundancy besides clear differences in community structure.</title>
        <authorList>
            <person name="Ferrer M."/>
            <person name="Ruiz A."/>
            <person name="Lanza F."/>
            <person name="Haange S.B."/>
            <person name="Oberbach A."/>
            <person name="Till H."/>
            <person name="Bargiela R."/>
            <person name="Campoy C."/>
            <person name="Segura M.T."/>
            <person name="Richter M."/>
            <person name="von Bergen M."/>
            <person name="Seifert J."/>
            <person name="Suarez A."/>
        </authorList>
    </citation>
    <scope>NUCLEOTIDE SEQUENCE</scope>
</reference>
<dbReference type="EMBL" id="AJWY01002224">
    <property type="protein sequence ID" value="EKC78559.1"/>
    <property type="molecule type" value="Genomic_DNA"/>
</dbReference>
<dbReference type="Gene3D" id="3.90.320.10">
    <property type="match status" value="1"/>
</dbReference>
<dbReference type="InterPro" id="IPR021229">
    <property type="entry name" value="DUF2800"/>
</dbReference>
<accession>K1UF25</accession>
<sequence length="393" mass="44162">MGAPNHSSRKHAMLSASKADRWINCTPSARLEEKVEETGKPSKYAEEGTLAHEMAECYLRARFRITPVDVTSAELRKLKKNGLYTEDMDEPVMAYCQYVTDQYTEALRKTKDALVLLEERLDFSAWVEQGFGTGDACIIADGVMEIIDLKFGTGVPVFAENNAQLMLYALGALSKFEMVYDVNMVKLTIVQPRQDRISSWEITPEDLYKWGEEVVKPKAALAYSGEGELQVGPWCRWCKVKALCRKMADHNLDLAKHEFKEPELLTTEELAQIFEQAPMLQDWVNAVSEHLLSKAISGEKVPGYKVVEGRSMRKWTDENAVQEVLTACDYTPDQFQVVKLAGIPAIEKLLKKDFDSLVGDLVIKAPGKPTLVPESDKRPAMGIEQAKLDFSNN</sequence>
<name>K1UF25_9ZZZZ</name>
<dbReference type="AlphaFoldDB" id="K1UF25"/>
<organism evidence="2">
    <name type="scientific">human gut metagenome</name>
    <dbReference type="NCBI Taxonomy" id="408170"/>
    <lineage>
        <taxon>unclassified sequences</taxon>
        <taxon>metagenomes</taxon>
        <taxon>organismal metagenomes</taxon>
    </lineage>
</organism>
<gene>
    <name evidence="2" type="ORF">LEA_03359</name>
    <name evidence="1" type="ORF">OBE_04739</name>
</gene>
<evidence type="ECO:0000313" key="1">
    <source>
        <dbReference type="EMBL" id="EKC68802.1"/>
    </source>
</evidence>
<dbReference type="Pfam" id="PF10926">
    <property type="entry name" value="DUF2800"/>
    <property type="match status" value="1"/>
</dbReference>
<proteinExistence type="predicted"/>
<protein>
    <submittedName>
        <fullName evidence="2">Phage protein</fullName>
    </submittedName>
</protein>
<evidence type="ECO:0000313" key="2">
    <source>
        <dbReference type="EMBL" id="EKC78559.1"/>
    </source>
</evidence>
<dbReference type="EMBL" id="AJWZ01003228">
    <property type="protein sequence ID" value="EKC68802.1"/>
    <property type="molecule type" value="Genomic_DNA"/>
</dbReference>
<comment type="caution">
    <text evidence="2">The sequence shown here is derived from an EMBL/GenBank/DDBJ whole genome shotgun (WGS) entry which is preliminary data.</text>
</comment>